<dbReference type="InterPro" id="IPR036291">
    <property type="entry name" value="NAD(P)-bd_dom_sf"/>
</dbReference>
<dbReference type="Gene3D" id="3.40.50.720">
    <property type="entry name" value="NAD(P)-binding Rossmann-like Domain"/>
    <property type="match status" value="1"/>
</dbReference>
<dbReference type="SUPFAM" id="SSF51735">
    <property type="entry name" value="NAD(P)-binding Rossmann-fold domains"/>
    <property type="match status" value="1"/>
</dbReference>
<reference evidence="3 4" key="1">
    <citation type="submission" date="2021-02" db="EMBL/GenBank/DDBJ databases">
        <title>Draft genome of the type strains Burkholderia anthina DSM16086.</title>
        <authorList>
            <person name="Hertel R."/>
            <person name="Meissner J."/>
            <person name="Poehlein A."/>
            <person name="Daniel R."/>
            <person name="Commichau F.M."/>
        </authorList>
    </citation>
    <scope>NUCLEOTIDE SEQUENCE [LARGE SCALE GENOMIC DNA]</scope>
    <source>
        <strain evidence="3 4">DSM 16086</strain>
    </source>
</reference>
<keyword evidence="4" id="KW-1185">Reference proteome</keyword>
<gene>
    <name evidence="3" type="ORF">JQK92_28520</name>
</gene>
<dbReference type="PRINTS" id="PR00080">
    <property type="entry name" value="SDRFAMILY"/>
</dbReference>
<evidence type="ECO:0000256" key="2">
    <source>
        <dbReference type="ARBA" id="ARBA00023002"/>
    </source>
</evidence>
<organism evidence="3 4">
    <name type="scientific">Burkholderia anthina</name>
    <dbReference type="NCBI Taxonomy" id="179879"/>
    <lineage>
        <taxon>Bacteria</taxon>
        <taxon>Pseudomonadati</taxon>
        <taxon>Pseudomonadota</taxon>
        <taxon>Betaproteobacteria</taxon>
        <taxon>Burkholderiales</taxon>
        <taxon>Burkholderiaceae</taxon>
        <taxon>Burkholderia</taxon>
        <taxon>Burkholderia cepacia complex</taxon>
    </lineage>
</organism>
<comment type="caution">
    <text evidence="3">The sequence shown here is derived from an EMBL/GenBank/DDBJ whole genome shotgun (WGS) entry which is preliminary data.</text>
</comment>
<keyword evidence="2" id="KW-0560">Oxidoreductase</keyword>
<proteinExistence type="inferred from homology"/>
<dbReference type="PRINTS" id="PR00081">
    <property type="entry name" value="GDHRDH"/>
</dbReference>
<dbReference type="PANTHER" id="PTHR42760:SF133">
    <property type="entry name" value="3-OXOACYL-[ACYL-CARRIER-PROTEIN] REDUCTASE"/>
    <property type="match status" value="1"/>
</dbReference>
<evidence type="ECO:0000256" key="1">
    <source>
        <dbReference type="ARBA" id="ARBA00006484"/>
    </source>
</evidence>
<evidence type="ECO:0000313" key="3">
    <source>
        <dbReference type="EMBL" id="MBM2770360.1"/>
    </source>
</evidence>
<sequence>MYDTTVDTLPPLCFHRGRLLTRIEMAADDIFAVKDQVVCISGASRGLGKGLARMFAERGAHVVIGSYDARELSAAQAELAADGLDISTVVADVSDPNACAALVEQTVQKFGRIDTMICNAGVDKIKPAEDYESHEWDQILDVNLKGAYFCAKYAAKAMLSAGRGSIVMTSSIAGSSGISGLTPYAASKGGIDQLVRTMAVEWAPRGVRVNAVAPGYINNFMDGVDNSSSSPYQQRAMARTPMARRGEVGEFGGAYIYLASDASSYVTGTVLFVDGGYNAA</sequence>
<dbReference type="PROSITE" id="PS00061">
    <property type="entry name" value="ADH_SHORT"/>
    <property type="match status" value="1"/>
</dbReference>
<dbReference type="EMBL" id="JAFCIQ010000026">
    <property type="protein sequence ID" value="MBM2770360.1"/>
    <property type="molecule type" value="Genomic_DNA"/>
</dbReference>
<accession>A0ABS2BBH4</accession>
<dbReference type="InterPro" id="IPR002347">
    <property type="entry name" value="SDR_fam"/>
</dbReference>
<dbReference type="InterPro" id="IPR020904">
    <property type="entry name" value="Sc_DH/Rdtase_CS"/>
</dbReference>
<dbReference type="Pfam" id="PF13561">
    <property type="entry name" value="adh_short_C2"/>
    <property type="match status" value="1"/>
</dbReference>
<dbReference type="Proteomes" id="UP000755577">
    <property type="component" value="Unassembled WGS sequence"/>
</dbReference>
<name>A0ABS2BBH4_9BURK</name>
<evidence type="ECO:0000313" key="4">
    <source>
        <dbReference type="Proteomes" id="UP000755577"/>
    </source>
</evidence>
<dbReference type="PANTHER" id="PTHR42760">
    <property type="entry name" value="SHORT-CHAIN DEHYDROGENASES/REDUCTASES FAMILY MEMBER"/>
    <property type="match status" value="1"/>
</dbReference>
<protein>
    <submittedName>
        <fullName evidence="3">SDR family oxidoreductase</fullName>
    </submittedName>
</protein>
<dbReference type="NCBIfam" id="NF005559">
    <property type="entry name" value="PRK07231.1"/>
    <property type="match status" value="1"/>
</dbReference>
<comment type="similarity">
    <text evidence="1">Belongs to the short-chain dehydrogenases/reductases (SDR) family.</text>
</comment>
<dbReference type="CDD" id="cd05233">
    <property type="entry name" value="SDR_c"/>
    <property type="match status" value="1"/>
</dbReference>